<proteinExistence type="predicted"/>
<name>A0A381QCD4_9ZZZZ</name>
<feature type="transmembrane region" description="Helical" evidence="1">
    <location>
        <begin position="20"/>
        <end position="42"/>
    </location>
</feature>
<organism evidence="2">
    <name type="scientific">marine metagenome</name>
    <dbReference type="NCBI Taxonomy" id="408172"/>
    <lineage>
        <taxon>unclassified sequences</taxon>
        <taxon>metagenomes</taxon>
        <taxon>ecological metagenomes</taxon>
    </lineage>
</organism>
<accession>A0A381QCD4</accession>
<dbReference type="AlphaFoldDB" id="A0A381QCD4"/>
<keyword evidence="1" id="KW-1133">Transmembrane helix</keyword>
<keyword evidence="1" id="KW-0472">Membrane</keyword>
<evidence type="ECO:0000256" key="1">
    <source>
        <dbReference type="SAM" id="Phobius"/>
    </source>
</evidence>
<keyword evidence="1" id="KW-0812">Transmembrane</keyword>
<protein>
    <submittedName>
        <fullName evidence="2">Uncharacterized protein</fullName>
    </submittedName>
</protein>
<dbReference type="EMBL" id="UINC01001298">
    <property type="protein sequence ID" value="SUZ76995.1"/>
    <property type="molecule type" value="Genomic_DNA"/>
</dbReference>
<evidence type="ECO:0000313" key="2">
    <source>
        <dbReference type="EMBL" id="SUZ76995.1"/>
    </source>
</evidence>
<sequence length="65" mass="7238">MYASYALTLAESLTVYLLIRYFTTAPALLVLIIVSVVGSLLADSHQFQVLQDSVDVRVHPKRETT</sequence>
<gene>
    <name evidence="2" type="ORF">METZ01_LOCUS29849</name>
</gene>
<reference evidence="2" key="1">
    <citation type="submission" date="2018-05" db="EMBL/GenBank/DDBJ databases">
        <authorList>
            <person name="Lanie J.A."/>
            <person name="Ng W.-L."/>
            <person name="Kazmierczak K.M."/>
            <person name="Andrzejewski T.M."/>
            <person name="Davidsen T.M."/>
            <person name="Wayne K.J."/>
            <person name="Tettelin H."/>
            <person name="Glass J.I."/>
            <person name="Rusch D."/>
            <person name="Podicherti R."/>
            <person name="Tsui H.-C.T."/>
            <person name="Winkler M.E."/>
        </authorList>
    </citation>
    <scope>NUCLEOTIDE SEQUENCE</scope>
</reference>